<organism evidence="3 4">
    <name type="scientific">Candidatus Brevifilum fermentans</name>
    <dbReference type="NCBI Taxonomy" id="1986204"/>
    <lineage>
        <taxon>Bacteria</taxon>
        <taxon>Bacillati</taxon>
        <taxon>Chloroflexota</taxon>
        <taxon>Anaerolineae</taxon>
        <taxon>Anaerolineales</taxon>
        <taxon>Anaerolineaceae</taxon>
        <taxon>Candidatus Brevifilum</taxon>
    </lineage>
</organism>
<dbReference type="PANTHER" id="PTHR33449">
    <property type="entry name" value="NUCLEOID-ASSOCIATED PROTEIN YBAB"/>
    <property type="match status" value="1"/>
</dbReference>
<dbReference type="RefSeq" id="WP_087862438.1">
    <property type="nucleotide sequence ID" value="NZ_LT859958.1"/>
</dbReference>
<dbReference type="Proteomes" id="UP000195514">
    <property type="component" value="Chromosome I"/>
</dbReference>
<dbReference type="NCBIfam" id="TIGR00103">
    <property type="entry name" value="DNA_YbaB_EbfC"/>
    <property type="match status" value="1"/>
</dbReference>
<dbReference type="EMBL" id="LT859958">
    <property type="protein sequence ID" value="SMX54609.1"/>
    <property type="molecule type" value="Genomic_DNA"/>
</dbReference>
<dbReference type="AlphaFoldDB" id="A0A1Y6K7P1"/>
<dbReference type="KEGG" id="abat:CFX1CAM_1544"/>
<dbReference type="GO" id="GO:0003677">
    <property type="term" value="F:DNA binding"/>
    <property type="evidence" value="ECO:0007669"/>
    <property type="project" value="UniProtKB-UniRule"/>
</dbReference>
<dbReference type="GO" id="GO:0005829">
    <property type="term" value="C:cytosol"/>
    <property type="evidence" value="ECO:0007669"/>
    <property type="project" value="TreeGrafter"/>
</dbReference>
<dbReference type="PANTHER" id="PTHR33449:SF1">
    <property type="entry name" value="NUCLEOID-ASSOCIATED PROTEIN YBAB"/>
    <property type="match status" value="1"/>
</dbReference>
<sequence length="115" mass="12138">MAKGYNRPRQSKGVGGGGMMTQFQQMQEQMAQAQAELADETVTATVGGGAIRVTMTGDQVCKSVEILPDLLEDIDAEMLQDLITSGVNAALDQSRELASQKMSPFTNMLGGLGLG</sequence>
<dbReference type="PIRSF" id="PIRSF004555">
    <property type="entry name" value="UCP004555"/>
    <property type="match status" value="1"/>
</dbReference>
<evidence type="ECO:0000256" key="1">
    <source>
        <dbReference type="ARBA" id="ARBA00023125"/>
    </source>
</evidence>
<dbReference type="SUPFAM" id="SSF82607">
    <property type="entry name" value="YbaB-like"/>
    <property type="match status" value="1"/>
</dbReference>
<comment type="function">
    <text evidence="2">Binds to DNA and alters its conformation. May be involved in regulation of gene expression, nucleoid organization and DNA protection.</text>
</comment>
<keyword evidence="1 2" id="KW-0238">DNA-binding</keyword>
<accession>A0A1Y6K7P1</accession>
<dbReference type="Gene3D" id="3.30.1310.10">
    <property type="entry name" value="Nucleoid-associated protein YbaB-like domain"/>
    <property type="match status" value="1"/>
</dbReference>
<comment type="similarity">
    <text evidence="2">Belongs to the YbaB/EbfC family.</text>
</comment>
<dbReference type="HAMAP" id="MF_00274">
    <property type="entry name" value="DNA_YbaB_EbfC"/>
    <property type="match status" value="1"/>
</dbReference>
<dbReference type="Pfam" id="PF02575">
    <property type="entry name" value="YbaB_DNA_bd"/>
    <property type="match status" value="1"/>
</dbReference>
<evidence type="ECO:0000313" key="3">
    <source>
        <dbReference type="EMBL" id="SMX54609.1"/>
    </source>
</evidence>
<reference evidence="4" key="1">
    <citation type="submission" date="2017-05" db="EMBL/GenBank/DDBJ databases">
        <authorList>
            <person name="Kirkegaard R."/>
            <person name="Mcilroy J S."/>
        </authorList>
    </citation>
    <scope>NUCLEOTIDE SEQUENCE [LARGE SCALE GENOMIC DNA]</scope>
</reference>
<name>A0A1Y6K7P1_9CHLR</name>
<comment type="subcellular location">
    <subcellularLocation>
        <location evidence="2">Cytoplasm</location>
        <location evidence="2">Nucleoid</location>
    </subcellularLocation>
</comment>
<evidence type="ECO:0000313" key="4">
    <source>
        <dbReference type="Proteomes" id="UP000195514"/>
    </source>
</evidence>
<dbReference type="OrthoDB" id="9809370at2"/>
<gene>
    <name evidence="3" type="ORF">CFX1CAM_1544</name>
</gene>
<evidence type="ECO:0000256" key="2">
    <source>
        <dbReference type="HAMAP-Rule" id="MF_00274"/>
    </source>
</evidence>
<keyword evidence="2" id="KW-0963">Cytoplasm</keyword>
<protein>
    <recommendedName>
        <fullName evidence="2">Nucleoid-associated protein CFX1CAM_1544</fullName>
    </recommendedName>
</protein>
<dbReference type="InterPro" id="IPR004401">
    <property type="entry name" value="YbaB/EbfC"/>
</dbReference>
<dbReference type="GO" id="GO:0043590">
    <property type="term" value="C:bacterial nucleoid"/>
    <property type="evidence" value="ECO:0007669"/>
    <property type="project" value="UniProtKB-UniRule"/>
</dbReference>
<comment type="subunit">
    <text evidence="2">Homodimer.</text>
</comment>
<dbReference type="InterPro" id="IPR036894">
    <property type="entry name" value="YbaB-like_sf"/>
</dbReference>
<proteinExistence type="inferred from homology"/>
<keyword evidence="4" id="KW-1185">Reference proteome</keyword>